<comment type="caution">
    <text evidence="11">The sequence shown here is derived from an EMBL/GenBank/DDBJ whole genome shotgun (WGS) entry which is preliminary data.</text>
</comment>
<evidence type="ECO:0000313" key="11">
    <source>
        <dbReference type="EMBL" id="HIX53662.1"/>
    </source>
</evidence>
<evidence type="ECO:0000313" key="12">
    <source>
        <dbReference type="Proteomes" id="UP000824156"/>
    </source>
</evidence>
<evidence type="ECO:0000256" key="6">
    <source>
        <dbReference type="ARBA" id="ARBA00022840"/>
    </source>
</evidence>
<comment type="function">
    <text evidence="1">May be involved in recombinational repair of damaged DNA.</text>
</comment>
<dbReference type="EMBL" id="DXEZ01000038">
    <property type="protein sequence ID" value="HIX53662.1"/>
    <property type="molecule type" value="Genomic_DNA"/>
</dbReference>
<dbReference type="GO" id="GO:0006302">
    <property type="term" value="P:double-strand break repair"/>
    <property type="evidence" value="ECO:0007669"/>
    <property type="project" value="InterPro"/>
</dbReference>
<dbReference type="GO" id="GO:0006310">
    <property type="term" value="P:DNA recombination"/>
    <property type="evidence" value="ECO:0007669"/>
    <property type="project" value="InterPro"/>
</dbReference>
<dbReference type="GO" id="GO:0043590">
    <property type="term" value="C:bacterial nucleoid"/>
    <property type="evidence" value="ECO:0007669"/>
    <property type="project" value="TreeGrafter"/>
</dbReference>
<dbReference type="InterPro" id="IPR027417">
    <property type="entry name" value="P-loop_NTPase"/>
</dbReference>
<dbReference type="InterPro" id="IPR038729">
    <property type="entry name" value="Rad50/SbcC_AAA"/>
</dbReference>
<organism evidence="11 12">
    <name type="scientific">Candidatus Sphingobacterium stercoripullorum</name>
    <dbReference type="NCBI Taxonomy" id="2838759"/>
    <lineage>
        <taxon>Bacteria</taxon>
        <taxon>Pseudomonadati</taxon>
        <taxon>Bacteroidota</taxon>
        <taxon>Sphingobacteriia</taxon>
        <taxon>Sphingobacteriales</taxon>
        <taxon>Sphingobacteriaceae</taxon>
        <taxon>Sphingobacterium</taxon>
    </lineage>
</organism>
<sequence length="352" mass="39836">MLNRLLIKNYVLIDQLDITFSDRLNIITGETGAGKSIILGALGLILGERAESKYFYNQDEKCIIEGYFHIEGYNLEGLFKKYDLDYEKETIIRREITPAGKSRAFINDSPVQLATVKIFGEKLIDIHAQHATLQIGQSSFQCLVLDAFAGSQKLYNQYKESYSTLQDLNKKLGTLQEELSAAQSEADYHQFLFDELQKVSPKPGEIGELDDELSKLLNAEDILQNLYTAEQTLGEVDGNILSSLKTITGGLRHVEQYSEEIAEVVSRLESTIIELEDIGQELSSIQQGIVFDEQRQQQIQERLDELHTLLNKHRVSSTEELQEILLDIEGKLEHGAGLEDELIACQKLHQEQ</sequence>
<dbReference type="PANTHER" id="PTHR11059">
    <property type="entry name" value="DNA REPAIR PROTEIN RECN"/>
    <property type="match status" value="1"/>
</dbReference>
<evidence type="ECO:0000256" key="3">
    <source>
        <dbReference type="ARBA" id="ARBA00021315"/>
    </source>
</evidence>
<keyword evidence="7" id="KW-0234">DNA repair</keyword>
<dbReference type="Gene3D" id="3.40.50.300">
    <property type="entry name" value="P-loop containing nucleotide triphosphate hydrolases"/>
    <property type="match status" value="1"/>
</dbReference>
<dbReference type="InterPro" id="IPR004604">
    <property type="entry name" value="DNA_recomb/repair_RecN"/>
</dbReference>
<evidence type="ECO:0000256" key="9">
    <source>
        <dbReference type="SAM" id="Coils"/>
    </source>
</evidence>
<keyword evidence="6" id="KW-0067">ATP-binding</keyword>
<dbReference type="AlphaFoldDB" id="A0A9D2AXB3"/>
<protein>
    <recommendedName>
        <fullName evidence="3">DNA repair protein RecN</fullName>
    </recommendedName>
    <alternativeName>
        <fullName evidence="8">Recombination protein N</fullName>
    </alternativeName>
</protein>
<dbReference type="GO" id="GO:0009432">
    <property type="term" value="P:SOS response"/>
    <property type="evidence" value="ECO:0007669"/>
    <property type="project" value="TreeGrafter"/>
</dbReference>
<accession>A0A9D2AXB3</accession>
<evidence type="ECO:0000256" key="1">
    <source>
        <dbReference type="ARBA" id="ARBA00003618"/>
    </source>
</evidence>
<dbReference type="Proteomes" id="UP000824156">
    <property type="component" value="Unassembled WGS sequence"/>
</dbReference>
<reference evidence="11" key="1">
    <citation type="journal article" date="2021" name="PeerJ">
        <title>Extensive microbial diversity within the chicken gut microbiome revealed by metagenomics and culture.</title>
        <authorList>
            <person name="Gilroy R."/>
            <person name="Ravi A."/>
            <person name="Getino M."/>
            <person name="Pursley I."/>
            <person name="Horton D.L."/>
            <person name="Alikhan N.F."/>
            <person name="Baker D."/>
            <person name="Gharbi K."/>
            <person name="Hall N."/>
            <person name="Watson M."/>
            <person name="Adriaenssens E.M."/>
            <person name="Foster-Nyarko E."/>
            <person name="Jarju S."/>
            <person name="Secka A."/>
            <person name="Antonio M."/>
            <person name="Oren A."/>
            <person name="Chaudhuri R.R."/>
            <person name="La Ragione R."/>
            <person name="Hildebrand F."/>
            <person name="Pallen M.J."/>
        </authorList>
    </citation>
    <scope>NUCLEOTIDE SEQUENCE</scope>
    <source>
        <strain evidence="11">1719</strain>
    </source>
</reference>
<dbReference type="GO" id="GO:0016887">
    <property type="term" value="F:ATP hydrolysis activity"/>
    <property type="evidence" value="ECO:0007669"/>
    <property type="project" value="InterPro"/>
</dbReference>
<keyword evidence="4" id="KW-0547">Nucleotide-binding</keyword>
<evidence type="ECO:0000256" key="8">
    <source>
        <dbReference type="ARBA" id="ARBA00033408"/>
    </source>
</evidence>
<evidence type="ECO:0000259" key="10">
    <source>
        <dbReference type="Pfam" id="PF13476"/>
    </source>
</evidence>
<dbReference type="SUPFAM" id="SSF52540">
    <property type="entry name" value="P-loop containing nucleoside triphosphate hydrolases"/>
    <property type="match status" value="1"/>
</dbReference>
<evidence type="ECO:0000256" key="2">
    <source>
        <dbReference type="ARBA" id="ARBA00009441"/>
    </source>
</evidence>
<comment type="similarity">
    <text evidence="2">Belongs to the RecN family.</text>
</comment>
<dbReference type="Pfam" id="PF13476">
    <property type="entry name" value="AAA_23"/>
    <property type="match status" value="1"/>
</dbReference>
<feature type="coiled-coil region" evidence="9">
    <location>
        <begin position="158"/>
        <end position="185"/>
    </location>
</feature>
<dbReference type="PANTHER" id="PTHR11059:SF0">
    <property type="entry name" value="DNA REPAIR PROTEIN RECN"/>
    <property type="match status" value="1"/>
</dbReference>
<evidence type="ECO:0000256" key="4">
    <source>
        <dbReference type="ARBA" id="ARBA00022741"/>
    </source>
</evidence>
<evidence type="ECO:0000256" key="5">
    <source>
        <dbReference type="ARBA" id="ARBA00022763"/>
    </source>
</evidence>
<feature type="domain" description="Rad50/SbcC-type AAA" evidence="10">
    <location>
        <begin position="4"/>
        <end position="217"/>
    </location>
</feature>
<keyword evidence="9" id="KW-0175">Coiled coil</keyword>
<dbReference type="GO" id="GO:0005524">
    <property type="term" value="F:ATP binding"/>
    <property type="evidence" value="ECO:0007669"/>
    <property type="project" value="UniProtKB-KW"/>
</dbReference>
<keyword evidence="5" id="KW-0227">DNA damage</keyword>
<name>A0A9D2AXB3_9SPHI</name>
<feature type="non-terminal residue" evidence="11">
    <location>
        <position position="352"/>
    </location>
</feature>
<evidence type="ECO:0000256" key="7">
    <source>
        <dbReference type="ARBA" id="ARBA00023204"/>
    </source>
</evidence>
<gene>
    <name evidence="11" type="ORF">H9853_01445</name>
</gene>
<reference evidence="11" key="2">
    <citation type="submission" date="2021-04" db="EMBL/GenBank/DDBJ databases">
        <authorList>
            <person name="Gilroy R."/>
        </authorList>
    </citation>
    <scope>NUCLEOTIDE SEQUENCE</scope>
    <source>
        <strain evidence="11">1719</strain>
    </source>
</reference>
<proteinExistence type="inferred from homology"/>